<dbReference type="FunFam" id="2.10.110.10:FF:000033">
    <property type="entry name" value="LIM/homeobox protein Lhx9 isoform X2"/>
    <property type="match status" value="1"/>
</dbReference>
<dbReference type="PROSITE" id="PS50023">
    <property type="entry name" value="LIM_DOMAIN_2"/>
    <property type="match status" value="1"/>
</dbReference>
<keyword evidence="3 8" id="KW-0862">Zinc</keyword>
<evidence type="ECO:0000256" key="4">
    <source>
        <dbReference type="ARBA" id="ARBA00023038"/>
    </source>
</evidence>
<feature type="non-terminal residue" evidence="10">
    <location>
        <position position="1"/>
    </location>
</feature>
<evidence type="ECO:0000256" key="7">
    <source>
        <dbReference type="ARBA" id="ARBA00023242"/>
    </source>
</evidence>
<evidence type="ECO:0000256" key="5">
    <source>
        <dbReference type="ARBA" id="ARBA00023125"/>
    </source>
</evidence>
<dbReference type="Gene3D" id="2.10.110.10">
    <property type="entry name" value="Cysteine Rich Protein"/>
    <property type="match status" value="1"/>
</dbReference>
<evidence type="ECO:0000256" key="6">
    <source>
        <dbReference type="ARBA" id="ARBA00023155"/>
    </source>
</evidence>
<dbReference type="GO" id="GO:0000981">
    <property type="term" value="F:DNA-binding transcription factor activity, RNA polymerase II-specific"/>
    <property type="evidence" value="ECO:0007669"/>
    <property type="project" value="TreeGrafter"/>
</dbReference>
<dbReference type="EMBL" id="CP045907">
    <property type="protein sequence ID" value="QQP35625.1"/>
    <property type="molecule type" value="Genomic_DNA"/>
</dbReference>
<protein>
    <recommendedName>
        <fullName evidence="9">LIM zinc-binding domain-containing protein</fullName>
    </recommendedName>
</protein>
<dbReference type="Pfam" id="PF00412">
    <property type="entry name" value="LIM"/>
    <property type="match status" value="1"/>
</dbReference>
<dbReference type="SUPFAM" id="SSF57716">
    <property type="entry name" value="Glucocorticoid receptor-like (DNA-binding domain)"/>
    <property type="match status" value="2"/>
</dbReference>
<dbReference type="SMART" id="SM00132">
    <property type="entry name" value="LIM"/>
    <property type="match status" value="1"/>
</dbReference>
<feature type="non-terminal residue" evidence="10">
    <location>
        <position position="97"/>
    </location>
</feature>
<evidence type="ECO:0000256" key="2">
    <source>
        <dbReference type="ARBA" id="ARBA00022723"/>
    </source>
</evidence>
<gene>
    <name evidence="10" type="ORF">FKW44_023901</name>
</gene>
<comment type="subcellular location">
    <subcellularLocation>
        <location evidence="1">Nucleus</location>
    </subcellularLocation>
</comment>
<keyword evidence="6" id="KW-0371">Homeobox</keyword>
<evidence type="ECO:0000256" key="3">
    <source>
        <dbReference type="ARBA" id="ARBA00022833"/>
    </source>
</evidence>
<dbReference type="GO" id="GO:0000977">
    <property type="term" value="F:RNA polymerase II transcription regulatory region sequence-specific DNA binding"/>
    <property type="evidence" value="ECO:0007669"/>
    <property type="project" value="TreeGrafter"/>
</dbReference>
<dbReference type="GO" id="GO:0005634">
    <property type="term" value="C:nucleus"/>
    <property type="evidence" value="ECO:0007669"/>
    <property type="project" value="UniProtKB-SubCell"/>
</dbReference>
<dbReference type="PANTHER" id="PTHR24208">
    <property type="entry name" value="LIM/HOMEOBOX PROTEIN LHX"/>
    <property type="match status" value="1"/>
</dbReference>
<evidence type="ECO:0000313" key="11">
    <source>
        <dbReference type="Proteomes" id="UP000595437"/>
    </source>
</evidence>
<dbReference type="InterPro" id="IPR050453">
    <property type="entry name" value="LIM_Homeobox_TF"/>
</dbReference>
<keyword evidence="5" id="KW-0238">DNA-binding</keyword>
<evidence type="ECO:0000313" key="10">
    <source>
        <dbReference type="EMBL" id="QQP35625.1"/>
    </source>
</evidence>
<sequence>PYPLSFMNVLQYPSAATIPTPLTSGEHSGSEWAMGSTDLPPLCAGCRLRIVDDFYLSSVEKKWHASCLRCSECGGELEDQASCFERDGHIYCREDFL</sequence>
<keyword evidence="7" id="KW-0539">Nucleus</keyword>
<dbReference type="OrthoDB" id="6374234at2759"/>
<dbReference type="GO" id="GO:0046872">
    <property type="term" value="F:metal ion binding"/>
    <property type="evidence" value="ECO:0007669"/>
    <property type="project" value="UniProtKB-KW"/>
</dbReference>
<keyword evidence="4 8" id="KW-0440">LIM domain</keyword>
<keyword evidence="2 8" id="KW-0479">Metal-binding</keyword>
<keyword evidence="11" id="KW-1185">Reference proteome</keyword>
<evidence type="ECO:0000256" key="8">
    <source>
        <dbReference type="PROSITE-ProRule" id="PRU00125"/>
    </source>
</evidence>
<dbReference type="GO" id="GO:0030182">
    <property type="term" value="P:neuron differentiation"/>
    <property type="evidence" value="ECO:0007669"/>
    <property type="project" value="TreeGrafter"/>
</dbReference>
<reference evidence="11" key="1">
    <citation type="submission" date="2021-01" db="EMBL/GenBank/DDBJ databases">
        <title>Caligus Genome Assembly.</title>
        <authorList>
            <person name="Gallardo-Escarate C."/>
        </authorList>
    </citation>
    <scope>NUCLEOTIDE SEQUENCE [LARGE SCALE GENOMIC DNA]</scope>
</reference>
<dbReference type="AlphaFoldDB" id="A0A7T8GQE6"/>
<evidence type="ECO:0000256" key="1">
    <source>
        <dbReference type="ARBA" id="ARBA00004123"/>
    </source>
</evidence>
<feature type="domain" description="LIM zinc-binding" evidence="9">
    <location>
        <begin position="41"/>
        <end position="97"/>
    </location>
</feature>
<accession>A0A7T8GQE6</accession>
<dbReference type="PROSITE" id="PS00478">
    <property type="entry name" value="LIM_DOMAIN_1"/>
    <property type="match status" value="1"/>
</dbReference>
<dbReference type="PANTHER" id="PTHR24208:SF168">
    <property type="entry name" value="PROTEIN APTEROUS"/>
    <property type="match status" value="1"/>
</dbReference>
<evidence type="ECO:0000259" key="9">
    <source>
        <dbReference type="PROSITE" id="PS50023"/>
    </source>
</evidence>
<organism evidence="10 11">
    <name type="scientific">Caligus rogercresseyi</name>
    <name type="common">Sea louse</name>
    <dbReference type="NCBI Taxonomy" id="217165"/>
    <lineage>
        <taxon>Eukaryota</taxon>
        <taxon>Metazoa</taxon>
        <taxon>Ecdysozoa</taxon>
        <taxon>Arthropoda</taxon>
        <taxon>Crustacea</taxon>
        <taxon>Multicrustacea</taxon>
        <taxon>Hexanauplia</taxon>
        <taxon>Copepoda</taxon>
        <taxon>Siphonostomatoida</taxon>
        <taxon>Caligidae</taxon>
        <taxon>Caligus</taxon>
    </lineage>
</organism>
<proteinExistence type="predicted"/>
<name>A0A7T8GQE6_CALRO</name>
<dbReference type="InterPro" id="IPR001781">
    <property type="entry name" value="Znf_LIM"/>
</dbReference>
<dbReference type="Proteomes" id="UP000595437">
    <property type="component" value="Chromosome 18"/>
</dbReference>